<proteinExistence type="predicted"/>
<dbReference type="Pfam" id="PF04435">
    <property type="entry name" value="SPK"/>
    <property type="match status" value="1"/>
</dbReference>
<name>G0NSX6_CAEBE</name>
<feature type="compositionally biased region" description="Polar residues" evidence="1">
    <location>
        <begin position="74"/>
        <end position="89"/>
    </location>
</feature>
<dbReference type="PANTHER" id="PTHR23362:SF8">
    <property type="entry name" value="SPK DOMAIN-CONTAINING PROTEIN"/>
    <property type="match status" value="1"/>
</dbReference>
<accession>G0NSX6</accession>
<gene>
    <name evidence="3" type="ORF">CAEBREN_25649</name>
</gene>
<sequence>MKSPERLEEFTNVQKAQLLFILSLEVNSNFENILKNEGHLIELTNPDRRISFFRSNDGTIERRGVHAPARSRNNRVNLQQDNEENNGAQDDQLADEDKQEEMDFGPQNYDDPMVSDDQQDQQQALVTAEEFSRGNEQEHVELNDQEESNRRQSLELNQENAKEEKGDVIQQRPSAKLIPDRRGIKRARTESNQQPLQEDISDQLGPLPNNGNHRIPQTHPVAQFPPAIPAIAVNQSEQARTIPVLVPSAAPSTAVRQVVASQLNTAPVPVKVPAPAKNRVPTIPRPTYSTPTVSIFLKNLHASFQSLRTPVLNGVIETIKKEMKKHQNNTNPVSINYVVASIPTIVHYANQGDPADENEETISQRRFVEILSQSLVLLDSPELDTALEGLKAKKHSLYYRNKISVMDVALGVSTLLREVGRSKKEKVDSPLAEEVSPLPSKYDVLISLYASVTNLKYINRSSTTFGLIIHAISTHKNDKKPISFKNFETFLKAAILLGETEQNVRKFVINRRVYMETIHHILHIIGSEHVQKFMEELDKTMENLSYDTKISLNDANLGLGLILKAITA</sequence>
<keyword evidence="4" id="KW-1185">Reference proteome</keyword>
<evidence type="ECO:0000256" key="1">
    <source>
        <dbReference type="SAM" id="MobiDB-lite"/>
    </source>
</evidence>
<feature type="compositionally biased region" description="Acidic residues" evidence="1">
    <location>
        <begin position="92"/>
        <end position="103"/>
    </location>
</feature>
<dbReference type="PANTHER" id="PTHR23362">
    <property type="entry name" value="L-PLASTIN-RELATED"/>
    <property type="match status" value="1"/>
</dbReference>
<dbReference type="EMBL" id="GL379941">
    <property type="protein sequence ID" value="EGT36975.1"/>
    <property type="molecule type" value="Genomic_DNA"/>
</dbReference>
<evidence type="ECO:0000313" key="4">
    <source>
        <dbReference type="Proteomes" id="UP000008068"/>
    </source>
</evidence>
<dbReference type="InterPro" id="IPR053315">
    <property type="entry name" value="Peptidase_C14A"/>
</dbReference>
<dbReference type="AlphaFoldDB" id="G0NSX6"/>
<reference evidence="4" key="1">
    <citation type="submission" date="2011-07" db="EMBL/GenBank/DDBJ databases">
        <authorList>
            <consortium name="Caenorhabditis brenneri Sequencing and Analysis Consortium"/>
            <person name="Wilson R.K."/>
        </authorList>
    </citation>
    <scope>NUCLEOTIDE SEQUENCE [LARGE SCALE GENOMIC DNA]</scope>
    <source>
        <strain evidence="4">PB2801</strain>
    </source>
</reference>
<dbReference type="InParanoid" id="G0NSX6"/>
<evidence type="ECO:0000259" key="2">
    <source>
        <dbReference type="Pfam" id="PF04435"/>
    </source>
</evidence>
<feature type="compositionally biased region" description="Basic and acidic residues" evidence="1">
    <location>
        <begin position="130"/>
        <end position="153"/>
    </location>
</feature>
<organism evidence="4">
    <name type="scientific">Caenorhabditis brenneri</name>
    <name type="common">Nematode worm</name>
    <dbReference type="NCBI Taxonomy" id="135651"/>
    <lineage>
        <taxon>Eukaryota</taxon>
        <taxon>Metazoa</taxon>
        <taxon>Ecdysozoa</taxon>
        <taxon>Nematoda</taxon>
        <taxon>Chromadorea</taxon>
        <taxon>Rhabditida</taxon>
        <taxon>Rhabditina</taxon>
        <taxon>Rhabditomorpha</taxon>
        <taxon>Rhabditoidea</taxon>
        <taxon>Rhabditidae</taxon>
        <taxon>Peloderinae</taxon>
        <taxon>Caenorhabditis</taxon>
    </lineage>
</organism>
<protein>
    <recommendedName>
        <fullName evidence="2">SPK domain-containing protein</fullName>
    </recommendedName>
</protein>
<evidence type="ECO:0000313" key="3">
    <source>
        <dbReference type="EMBL" id="EGT36975.1"/>
    </source>
</evidence>
<dbReference type="HOGENOM" id="CLU_479980_0_0_1"/>
<dbReference type="Proteomes" id="UP000008068">
    <property type="component" value="Unassembled WGS sequence"/>
</dbReference>
<feature type="domain" description="SPK" evidence="2">
    <location>
        <begin position="5"/>
        <end position="61"/>
    </location>
</feature>
<feature type="region of interest" description="Disordered" evidence="1">
    <location>
        <begin position="61"/>
        <end position="199"/>
    </location>
</feature>
<dbReference type="InterPro" id="IPR006570">
    <property type="entry name" value="SPK_dom"/>
</dbReference>